<keyword evidence="3" id="KW-1185">Reference proteome</keyword>
<sequence length="102" mass="11491">MESNLNCQAYNCAYNKNNYCYASHIKVEGYEATITPETYCDSFKNKSSFSFSNFSSETNLTNTQNISCSAKNCTYNVNGACNAKHVDINFENATCETFRLSH</sequence>
<proteinExistence type="predicted"/>
<dbReference type="Proteomes" id="UP000609849">
    <property type="component" value="Unassembled WGS sequence"/>
</dbReference>
<feature type="domain" description="DUF1540" evidence="1">
    <location>
        <begin position="66"/>
        <end position="98"/>
    </location>
</feature>
<evidence type="ECO:0000259" key="1">
    <source>
        <dbReference type="Pfam" id="PF07561"/>
    </source>
</evidence>
<evidence type="ECO:0000313" key="2">
    <source>
        <dbReference type="EMBL" id="MBC5996499.1"/>
    </source>
</evidence>
<comment type="caution">
    <text evidence="2">The sequence shown here is derived from an EMBL/GenBank/DDBJ whole genome shotgun (WGS) entry which is preliminary data.</text>
</comment>
<dbReference type="Pfam" id="PF07561">
    <property type="entry name" value="DUF1540"/>
    <property type="match status" value="2"/>
</dbReference>
<dbReference type="EMBL" id="JACRWE010000003">
    <property type="protein sequence ID" value="MBC5996499.1"/>
    <property type="molecule type" value="Genomic_DNA"/>
</dbReference>
<name>A0ABR7JNI6_9FIRM</name>
<evidence type="ECO:0000313" key="3">
    <source>
        <dbReference type="Proteomes" id="UP000609849"/>
    </source>
</evidence>
<protein>
    <submittedName>
        <fullName evidence="2">DUF1540 domain-containing protein</fullName>
    </submittedName>
</protein>
<reference evidence="2 3" key="1">
    <citation type="submission" date="2020-08" db="EMBL/GenBank/DDBJ databases">
        <authorList>
            <person name="Liu C."/>
            <person name="Sun Q."/>
        </authorList>
    </citation>
    <scope>NUCLEOTIDE SEQUENCE [LARGE SCALE GENOMIC DNA]</scope>
    <source>
        <strain evidence="2 3">NSJ-18</strain>
    </source>
</reference>
<dbReference type="RefSeq" id="WP_153925972.1">
    <property type="nucleotide sequence ID" value="NZ_JACRWE010000003.1"/>
</dbReference>
<dbReference type="InterPro" id="IPR011437">
    <property type="entry name" value="DUF1540"/>
</dbReference>
<feature type="domain" description="DUF1540" evidence="1">
    <location>
        <begin position="6"/>
        <end position="43"/>
    </location>
</feature>
<accession>A0ABR7JNI6</accession>
<organism evidence="2 3">
    <name type="scientific">Romboutsia faecis</name>
    <dbReference type="NCBI Taxonomy" id="2764597"/>
    <lineage>
        <taxon>Bacteria</taxon>
        <taxon>Bacillati</taxon>
        <taxon>Bacillota</taxon>
        <taxon>Clostridia</taxon>
        <taxon>Peptostreptococcales</taxon>
        <taxon>Peptostreptococcaceae</taxon>
        <taxon>Romboutsia</taxon>
    </lineage>
</organism>
<gene>
    <name evidence="2" type="ORF">H8923_06965</name>
</gene>